<keyword evidence="3" id="KW-1185">Reference proteome</keyword>
<comment type="caution">
    <text evidence="2">The sequence shown here is derived from an EMBL/GenBank/DDBJ whole genome shotgun (WGS) entry which is preliminary data.</text>
</comment>
<feature type="transmembrane region" description="Helical" evidence="1">
    <location>
        <begin position="55"/>
        <end position="76"/>
    </location>
</feature>
<accession>A0A812CZV7</accession>
<keyword evidence="1" id="KW-1133">Transmembrane helix</keyword>
<dbReference type="AlphaFoldDB" id="A0A812CZV7"/>
<sequence length="165" mass="19435">MSASDLHIRVLYRYGEMNAKVRRSRLCLSCLLLFDDLSFLIYLSSDFLFSPPFSFHSLFFHLFFNSFLLTFPSFSIPINFIVPHSFRLFFLSLFLITSTFSRQIPFSFLFFSQFLTGHSSLSSILLNRSSSYTINIYPLCSFRNLLIFYLSIHFCCTFPLRYCLT</sequence>
<evidence type="ECO:0000313" key="3">
    <source>
        <dbReference type="Proteomes" id="UP000597762"/>
    </source>
</evidence>
<keyword evidence="1" id="KW-0812">Transmembrane</keyword>
<evidence type="ECO:0000256" key="1">
    <source>
        <dbReference type="SAM" id="Phobius"/>
    </source>
</evidence>
<feature type="transmembrane region" description="Helical" evidence="1">
    <location>
        <begin position="146"/>
        <end position="164"/>
    </location>
</feature>
<evidence type="ECO:0000313" key="2">
    <source>
        <dbReference type="EMBL" id="CAE1283203.1"/>
    </source>
</evidence>
<reference evidence="2" key="1">
    <citation type="submission" date="2021-01" db="EMBL/GenBank/DDBJ databases">
        <authorList>
            <person name="Li R."/>
            <person name="Bekaert M."/>
        </authorList>
    </citation>
    <scope>NUCLEOTIDE SEQUENCE</scope>
    <source>
        <strain evidence="2">Farmed</strain>
    </source>
</reference>
<dbReference type="EMBL" id="CAHIKZ030002224">
    <property type="protein sequence ID" value="CAE1283203.1"/>
    <property type="molecule type" value="Genomic_DNA"/>
</dbReference>
<protein>
    <submittedName>
        <fullName evidence="2">Uncharacterized protein</fullName>
    </submittedName>
</protein>
<dbReference type="Proteomes" id="UP000597762">
    <property type="component" value="Unassembled WGS sequence"/>
</dbReference>
<feature type="transmembrane region" description="Helical" evidence="1">
    <location>
        <begin position="88"/>
        <end position="111"/>
    </location>
</feature>
<name>A0A812CZV7_ACAPH</name>
<gene>
    <name evidence="2" type="ORF">SPHA_43930</name>
</gene>
<feature type="transmembrane region" description="Helical" evidence="1">
    <location>
        <begin position="26"/>
        <end position="43"/>
    </location>
</feature>
<organism evidence="2 3">
    <name type="scientific">Acanthosepion pharaonis</name>
    <name type="common">Pharaoh cuttlefish</name>
    <name type="synonym">Sepia pharaonis</name>
    <dbReference type="NCBI Taxonomy" id="158019"/>
    <lineage>
        <taxon>Eukaryota</taxon>
        <taxon>Metazoa</taxon>
        <taxon>Spiralia</taxon>
        <taxon>Lophotrochozoa</taxon>
        <taxon>Mollusca</taxon>
        <taxon>Cephalopoda</taxon>
        <taxon>Coleoidea</taxon>
        <taxon>Decapodiformes</taxon>
        <taxon>Sepiida</taxon>
        <taxon>Sepiina</taxon>
        <taxon>Sepiidae</taxon>
        <taxon>Acanthosepion</taxon>
    </lineage>
</organism>
<keyword evidence="1" id="KW-0472">Membrane</keyword>
<proteinExistence type="predicted"/>